<accession>A0A917IWW5</accession>
<protein>
    <recommendedName>
        <fullName evidence="1">PKD domain-containing protein</fullName>
    </recommendedName>
</protein>
<dbReference type="AlphaFoldDB" id="A0A917IWW5"/>
<feature type="domain" description="PKD" evidence="1">
    <location>
        <begin position="633"/>
        <end position="663"/>
    </location>
</feature>
<evidence type="ECO:0000259" key="1">
    <source>
        <dbReference type="PROSITE" id="PS50093"/>
    </source>
</evidence>
<dbReference type="PANTHER" id="PTHR46534:SF1">
    <property type="entry name" value="IGGFC-BINDING PROTEIN N-TERMINAL DOMAIN-CONTAINING PROTEIN"/>
    <property type="match status" value="1"/>
</dbReference>
<evidence type="ECO:0000313" key="2">
    <source>
        <dbReference type="EMBL" id="GGH65134.1"/>
    </source>
</evidence>
<dbReference type="Pfam" id="PF18911">
    <property type="entry name" value="PKD_4"/>
    <property type="match status" value="3"/>
</dbReference>
<gene>
    <name evidence="2" type="ORF">GCM10011379_17950</name>
</gene>
<dbReference type="InterPro" id="IPR013783">
    <property type="entry name" value="Ig-like_fold"/>
</dbReference>
<dbReference type="Pfam" id="PF13585">
    <property type="entry name" value="CHU_C"/>
    <property type="match status" value="1"/>
</dbReference>
<proteinExistence type="predicted"/>
<reference evidence="2" key="1">
    <citation type="journal article" date="2014" name="Int. J. Syst. Evol. Microbiol.">
        <title>Complete genome sequence of Corynebacterium casei LMG S-19264T (=DSM 44701T), isolated from a smear-ripened cheese.</title>
        <authorList>
            <consortium name="US DOE Joint Genome Institute (JGI-PGF)"/>
            <person name="Walter F."/>
            <person name="Albersmeier A."/>
            <person name="Kalinowski J."/>
            <person name="Ruckert C."/>
        </authorList>
    </citation>
    <scope>NUCLEOTIDE SEQUENCE</scope>
    <source>
        <strain evidence="2">CGMCC 1.15290</strain>
    </source>
</reference>
<dbReference type="NCBIfam" id="TIGR04131">
    <property type="entry name" value="Bac_Flav_CTERM"/>
    <property type="match status" value="1"/>
</dbReference>
<organism evidence="2 3">
    <name type="scientific">Filimonas zeae</name>
    <dbReference type="NCBI Taxonomy" id="1737353"/>
    <lineage>
        <taxon>Bacteria</taxon>
        <taxon>Pseudomonadati</taxon>
        <taxon>Bacteroidota</taxon>
        <taxon>Chitinophagia</taxon>
        <taxon>Chitinophagales</taxon>
        <taxon>Chitinophagaceae</taxon>
        <taxon>Filimonas</taxon>
    </lineage>
</organism>
<dbReference type="InterPro" id="IPR035234">
    <property type="entry name" value="IgGFc-bd_N"/>
</dbReference>
<dbReference type="InterPro" id="IPR000601">
    <property type="entry name" value="PKD_dom"/>
</dbReference>
<evidence type="ECO:0000313" key="3">
    <source>
        <dbReference type="Proteomes" id="UP000627292"/>
    </source>
</evidence>
<dbReference type="PROSITE" id="PS50093">
    <property type="entry name" value="PKD"/>
    <property type="match status" value="3"/>
</dbReference>
<keyword evidence="3" id="KW-1185">Reference proteome</keyword>
<dbReference type="InterPro" id="IPR035986">
    <property type="entry name" value="PKD_dom_sf"/>
</dbReference>
<dbReference type="SMART" id="SM00089">
    <property type="entry name" value="PKD"/>
    <property type="match status" value="3"/>
</dbReference>
<dbReference type="EMBL" id="BMIB01000002">
    <property type="protein sequence ID" value="GGH65134.1"/>
    <property type="molecule type" value="Genomic_DNA"/>
</dbReference>
<dbReference type="CDD" id="cd00146">
    <property type="entry name" value="PKD"/>
    <property type="match status" value="2"/>
</dbReference>
<feature type="domain" description="PKD" evidence="1">
    <location>
        <begin position="802"/>
        <end position="837"/>
    </location>
</feature>
<dbReference type="Pfam" id="PF17517">
    <property type="entry name" value="IgGFc_binding"/>
    <property type="match status" value="1"/>
</dbReference>
<dbReference type="Proteomes" id="UP000627292">
    <property type="component" value="Unassembled WGS sequence"/>
</dbReference>
<reference evidence="2" key="2">
    <citation type="submission" date="2020-09" db="EMBL/GenBank/DDBJ databases">
        <authorList>
            <person name="Sun Q."/>
            <person name="Zhou Y."/>
        </authorList>
    </citation>
    <scope>NUCLEOTIDE SEQUENCE</scope>
    <source>
        <strain evidence="2">CGMCC 1.15290</strain>
    </source>
</reference>
<dbReference type="SUPFAM" id="SSF49299">
    <property type="entry name" value="PKD domain"/>
    <property type="match status" value="3"/>
</dbReference>
<dbReference type="PANTHER" id="PTHR46534">
    <property type="entry name" value="IGGFC_BINDING DOMAIN-CONTAINING PROTEIN"/>
    <property type="match status" value="1"/>
</dbReference>
<comment type="caution">
    <text evidence="2">The sequence shown here is derived from an EMBL/GenBank/DDBJ whole genome shotgun (WGS) entry which is preliminary data.</text>
</comment>
<dbReference type="Gene3D" id="2.60.40.10">
    <property type="entry name" value="Immunoglobulins"/>
    <property type="match status" value="3"/>
</dbReference>
<sequence length="1023" mass="109814">MSVFTHAGNNFTLMRNVRGVYQLTALFFCFFLNFEGKAQNFSNTGKEFWVGYGTNSFFYTQDANLNKQEMVLYLSTGDKPAKVTVSVPGTSWSKAYTVPAHSAISTDPMPKNSAADNGADARLTGEGLFQKNIHIVSDVPIGVFVHTYGNFSSGGTTLLPVETYGYTYFSLNTSQDYTNSYSYFYVIASEDNTVVRITPSLATKGGRARNVPFDVTLKKGESYNVLGAQQAGTIGNDMSGSKIQSVPGTDGRCHPVAVFSGSSRTGICMLVFNDNSGGDFIMQQVFPANAWGTQYLTAPTSTTLSTGLLNKNRFRVFIKQLGTRVFRNGVALSGLQNNSYYEFESMVGENITATGPIMVAQLILSGLGCGSLGAGDPEMIFLSPIEQAINSVAFYSTSKEAIDKNYLTLVIPDNGLASLRIDGGTAYDSVYAHPGLAGYKVVIKALPLTPMQHTVASDSGFTGITYGLGRAESYGYNIGSYVNNLAAIPEIKPDNSNETYSYVCTKTPFHLSVKTIYQATAITLHFSRVTDIVPATDVTITNPVPSGTAVIKGKTYYIYDLPDSYTFTRGGEHVVPLSVTAPSIDNCSQSEILNITIPVHQGPGADFTAPSVCEGEEVTFNYVPKSPDAGFSQWLFGDGTSSKVLTPVKKYDDGGTYQVTVQVVRDYDGCWGDTTKPLVIKPAPDVAFQLPARICMPGGEATFTNSTTVPGNANAAISWRWQFGDDGMATTKQPVYRYAAARDYTVKLYAASAGCADSLSLPLPASVFANTPVPDFMLADTAFCSNGAAGFTDNSTYDKTLPATWAWQLGDGTTGTGSNVTKNYTQAGTYNVSMVITAGGCTAEAVRKPVRVYNPPRVDAGAEVIISAGEKALLKAVVNEADAKIAWSPADQLTGGNTLQPVATPMLDQLYYVTATGKAGCSSKDSVWVRVYNDIRVPNVFTPNGDGINDFWEIKGMQSYSRATLDVYNRYGQLVYRKTGGYGTPWNGTGTGGNLLPAGTYYYVLQPNANGYGKITGPVTIIR</sequence>
<dbReference type="InterPro" id="IPR022409">
    <property type="entry name" value="PKD/Chitinase_dom"/>
</dbReference>
<dbReference type="InterPro" id="IPR026341">
    <property type="entry name" value="T9SS_type_B"/>
</dbReference>
<name>A0A917IWW5_9BACT</name>
<feature type="domain" description="PKD" evidence="1">
    <location>
        <begin position="717"/>
        <end position="753"/>
    </location>
</feature>